<dbReference type="InterPro" id="IPR051216">
    <property type="entry name" value="Teneurin"/>
</dbReference>
<evidence type="ECO:0000259" key="5">
    <source>
        <dbReference type="PROSITE" id="PS50026"/>
    </source>
</evidence>
<dbReference type="InterPro" id="IPR000742">
    <property type="entry name" value="EGF"/>
</dbReference>
<gene>
    <name evidence="6" type="ORF">FCC1311_041372</name>
</gene>
<dbReference type="OrthoDB" id="18487at2759"/>
<evidence type="ECO:0000313" key="7">
    <source>
        <dbReference type="Proteomes" id="UP000241890"/>
    </source>
</evidence>
<reference evidence="6 7" key="1">
    <citation type="submission" date="2017-12" db="EMBL/GenBank/DDBJ databases">
        <title>Sequencing, de novo assembly and annotation of complete genome of a new Thraustochytrid species, strain FCC1311.</title>
        <authorList>
            <person name="Sedici K."/>
            <person name="Godart F."/>
            <person name="Aiese Cigliano R."/>
            <person name="Sanseverino W."/>
            <person name="Barakat M."/>
            <person name="Ortet P."/>
            <person name="Marechal E."/>
            <person name="Cagnac O."/>
            <person name="Amato A."/>
        </authorList>
    </citation>
    <scope>NUCLEOTIDE SEQUENCE [LARGE SCALE GENOMIC DNA]</scope>
</reference>
<keyword evidence="1 4" id="KW-0245">EGF-like domain</keyword>
<feature type="disulfide bond" evidence="4">
    <location>
        <begin position="248"/>
        <end position="257"/>
    </location>
</feature>
<evidence type="ECO:0000256" key="1">
    <source>
        <dbReference type="ARBA" id="ARBA00022536"/>
    </source>
</evidence>
<evidence type="ECO:0000256" key="3">
    <source>
        <dbReference type="ARBA" id="ARBA00023157"/>
    </source>
</evidence>
<dbReference type="InParanoid" id="A0A2R5GJ76"/>
<dbReference type="PANTHER" id="PTHR11219">
    <property type="entry name" value="TENEURIN AND N-ACETYLGLUCOSAMINE-1-PHOSPHODIESTER ALPHA-N-ACETYLGLUCOSAMINIDASE"/>
    <property type="match status" value="1"/>
</dbReference>
<comment type="caution">
    <text evidence="4">Lacks conserved residue(s) required for the propagation of feature annotation.</text>
</comment>
<organism evidence="6 7">
    <name type="scientific">Hondaea fermentalgiana</name>
    <dbReference type="NCBI Taxonomy" id="2315210"/>
    <lineage>
        <taxon>Eukaryota</taxon>
        <taxon>Sar</taxon>
        <taxon>Stramenopiles</taxon>
        <taxon>Bigyra</taxon>
        <taxon>Labyrinthulomycetes</taxon>
        <taxon>Thraustochytrida</taxon>
        <taxon>Thraustochytriidae</taxon>
        <taxon>Hondaea</taxon>
    </lineage>
</organism>
<keyword evidence="7" id="KW-1185">Reference proteome</keyword>
<dbReference type="Gene3D" id="2.10.25.10">
    <property type="entry name" value="Laminin"/>
    <property type="match status" value="2"/>
</dbReference>
<sequence length="267" mass="28477">MVDGVLITCSGHGLCTSQIKACQCFEGFGSSEELSRKLQPPHPAPDCSELVCPFGKSWADIPSSATQAHAEVECSDAGYCDRALGTCKCFEGYAGTACERRSCKMTQEEDALSCSGHGQCLTLAELATRTDAQPLTPATSYGGYPLSTTWDEDMITACYCDSVWTVGLSSGETQLSEYFGTYCEKRHCPSGNDPMTDEDETDCENKIQDFITGEISDDAVNGGSAGNLCHVDCSNRGICDYETGTCNCFTGYAGENCALQDVLAVQA</sequence>
<feature type="disulfide bond" evidence="4">
    <location>
        <begin position="229"/>
        <end position="239"/>
    </location>
</feature>
<comment type="caution">
    <text evidence="6">The sequence shown here is derived from an EMBL/GenBank/DDBJ whole genome shotgun (WGS) entry which is preliminary data.</text>
</comment>
<keyword evidence="3 4" id="KW-1015">Disulfide bond</keyword>
<dbReference type="PANTHER" id="PTHR11219:SF69">
    <property type="entry name" value="TENEURIN-A"/>
    <property type="match status" value="1"/>
</dbReference>
<keyword evidence="2" id="KW-0677">Repeat</keyword>
<feature type="domain" description="EGF-like" evidence="5">
    <location>
        <begin position="225"/>
        <end position="258"/>
    </location>
</feature>
<evidence type="ECO:0000313" key="6">
    <source>
        <dbReference type="EMBL" id="GBG27914.1"/>
    </source>
</evidence>
<protein>
    <submittedName>
        <fullName evidence="6">Multiple epidermal growth factor-like domains protein 11</fullName>
    </submittedName>
</protein>
<dbReference type="Proteomes" id="UP000241890">
    <property type="component" value="Unassembled WGS sequence"/>
</dbReference>
<dbReference type="EMBL" id="BEYU01000037">
    <property type="protein sequence ID" value="GBG27914.1"/>
    <property type="molecule type" value="Genomic_DNA"/>
</dbReference>
<evidence type="ECO:0000256" key="4">
    <source>
        <dbReference type="PROSITE-ProRule" id="PRU00076"/>
    </source>
</evidence>
<dbReference type="PROSITE" id="PS01186">
    <property type="entry name" value="EGF_2"/>
    <property type="match status" value="2"/>
</dbReference>
<name>A0A2R5GJ76_9STRA</name>
<dbReference type="PROSITE" id="PS00022">
    <property type="entry name" value="EGF_1"/>
    <property type="match status" value="1"/>
</dbReference>
<dbReference type="Pfam" id="PF23106">
    <property type="entry name" value="EGF_Teneurin"/>
    <property type="match status" value="2"/>
</dbReference>
<proteinExistence type="predicted"/>
<evidence type="ECO:0000256" key="2">
    <source>
        <dbReference type="ARBA" id="ARBA00022737"/>
    </source>
</evidence>
<dbReference type="AlphaFoldDB" id="A0A2R5GJ76"/>
<dbReference type="PROSITE" id="PS50026">
    <property type="entry name" value="EGF_3"/>
    <property type="match status" value="1"/>
</dbReference>
<accession>A0A2R5GJ76</accession>